<dbReference type="EMBL" id="RXNV01000003">
    <property type="protein sequence ID" value="RTR32930.1"/>
    <property type="molecule type" value="Genomic_DNA"/>
</dbReference>
<name>A0A3S0IWH3_9GAMM</name>
<reference evidence="1 2" key="1">
    <citation type="submission" date="2018-12" db="EMBL/GenBank/DDBJ databases">
        <authorList>
            <person name="Yu L."/>
        </authorList>
    </citation>
    <scope>NUCLEOTIDE SEQUENCE [LARGE SCALE GENOMIC DNA]</scope>
    <source>
        <strain evidence="1 2">HAW-EB5</strain>
    </source>
</reference>
<sequence length="141" mass="16450">MFFSKRVRAVFQKNGDKISLPFFSSFPKNSCRGASIYLGYLLNERFPDSMVQLIHGLHRYQNEHHYWLEVDGYTFDITADQFDQYSSPIYASLANPLQAYFSVVERSCVTKSYIGYDLEETLKSDILRNVRELLSSCKMPF</sequence>
<evidence type="ECO:0000313" key="1">
    <source>
        <dbReference type="EMBL" id="RTR32930.1"/>
    </source>
</evidence>
<keyword evidence="2" id="KW-1185">Reference proteome</keyword>
<proteinExistence type="predicted"/>
<comment type="caution">
    <text evidence="1">The sequence shown here is derived from an EMBL/GenBank/DDBJ whole genome shotgun (WGS) entry which is preliminary data.</text>
</comment>
<gene>
    <name evidence="1" type="ORF">EKG39_10265</name>
</gene>
<dbReference type="Proteomes" id="UP000282060">
    <property type="component" value="Unassembled WGS sequence"/>
</dbReference>
<accession>A0A3S0IWH3</accession>
<evidence type="ECO:0000313" key="2">
    <source>
        <dbReference type="Proteomes" id="UP000282060"/>
    </source>
</evidence>
<dbReference type="AlphaFoldDB" id="A0A3S0IWH3"/>
<organism evidence="1 2">
    <name type="scientific">Shewanella atlantica</name>
    <dbReference type="NCBI Taxonomy" id="271099"/>
    <lineage>
        <taxon>Bacteria</taxon>
        <taxon>Pseudomonadati</taxon>
        <taxon>Pseudomonadota</taxon>
        <taxon>Gammaproteobacteria</taxon>
        <taxon>Alteromonadales</taxon>
        <taxon>Shewanellaceae</taxon>
        <taxon>Shewanella</taxon>
    </lineage>
</organism>
<dbReference type="OrthoDB" id="9155675at2"/>
<protein>
    <submittedName>
        <fullName evidence="1">Uncharacterized protein</fullName>
    </submittedName>
</protein>